<gene>
    <name evidence="3" type="ORF">GCM10011609_37110</name>
</gene>
<name>A0ABQ2HZB6_9PSEU</name>
<dbReference type="RefSeq" id="WP_189155959.1">
    <property type="nucleotide sequence ID" value="NZ_BMNC01000004.1"/>
</dbReference>
<dbReference type="InterPro" id="IPR028994">
    <property type="entry name" value="Integrin_alpha_N"/>
</dbReference>
<sequence length="454" mass="46922">MKYPTAILSAVTVASLFVGAFTGVASADLNALPCTSGGPTAADSAAASALNPLLGNKMRGSMTAYNTSCARAVVERVKARGFNQRAAAIALATTIVESSNANLDGGDLDSVGLYQQRASWGSFAERTNPQIATDKFLDTMVRFYPNGSWNNASIGAVAADVQRPREDLRYKYGVEASDAVKIGNHLWGGGGGGTPFGKADVVRFNVDGSLTGWQNSDALAGSWYAPQAIGGTGPVEPARLKFGDLNGDGREDLVRVNPDGSLTGWQNNKALAGSWFAPSTIGGVGSVDPKQLRLADLNGDHKADLIKVDIDGSLTAWQNNDALAGSWHAPKAIGSTGPVDPAQLRFADLNADGKADLIRVNADGSLTAWQNSNALAGSWFAPSTIGGVGADGVAGVRFADLNADGKADVIKVYSGGSLTAWQNNDALAGSWHAPSNIGGVGIDQPDRVEFAELG</sequence>
<feature type="chain" id="PRO_5046102152" description="Repeat domain-containing protein" evidence="2">
    <location>
        <begin position="28"/>
        <end position="454"/>
    </location>
</feature>
<evidence type="ECO:0000313" key="4">
    <source>
        <dbReference type="Proteomes" id="UP000597656"/>
    </source>
</evidence>
<dbReference type="PANTHER" id="PTHR44103:SF1">
    <property type="entry name" value="PROPROTEIN CONVERTASE P"/>
    <property type="match status" value="1"/>
</dbReference>
<keyword evidence="1 2" id="KW-0732">Signal</keyword>
<comment type="caution">
    <text evidence="3">The sequence shown here is derived from an EMBL/GenBank/DDBJ whole genome shotgun (WGS) entry which is preliminary data.</text>
</comment>
<proteinExistence type="predicted"/>
<feature type="signal peptide" evidence="2">
    <location>
        <begin position="1"/>
        <end position="27"/>
    </location>
</feature>
<dbReference type="InterPro" id="IPR013517">
    <property type="entry name" value="FG-GAP"/>
</dbReference>
<dbReference type="Proteomes" id="UP000597656">
    <property type="component" value="Unassembled WGS sequence"/>
</dbReference>
<reference evidence="4" key="1">
    <citation type="journal article" date="2019" name="Int. J. Syst. Evol. Microbiol.">
        <title>The Global Catalogue of Microorganisms (GCM) 10K type strain sequencing project: providing services to taxonomists for standard genome sequencing and annotation.</title>
        <authorList>
            <consortium name="The Broad Institute Genomics Platform"/>
            <consortium name="The Broad Institute Genome Sequencing Center for Infectious Disease"/>
            <person name="Wu L."/>
            <person name="Ma J."/>
        </authorList>
    </citation>
    <scope>NUCLEOTIDE SEQUENCE [LARGE SCALE GENOMIC DNA]</scope>
    <source>
        <strain evidence="4">CGMCC 4.7319</strain>
    </source>
</reference>
<dbReference type="EMBL" id="BMNC01000004">
    <property type="protein sequence ID" value="GGM96052.1"/>
    <property type="molecule type" value="Genomic_DNA"/>
</dbReference>
<dbReference type="Pfam" id="PF13517">
    <property type="entry name" value="FG-GAP_3"/>
    <property type="match status" value="2"/>
</dbReference>
<evidence type="ECO:0000256" key="2">
    <source>
        <dbReference type="SAM" id="SignalP"/>
    </source>
</evidence>
<organism evidence="3 4">
    <name type="scientific">Lentzea pudingi</name>
    <dbReference type="NCBI Taxonomy" id="1789439"/>
    <lineage>
        <taxon>Bacteria</taxon>
        <taxon>Bacillati</taxon>
        <taxon>Actinomycetota</taxon>
        <taxon>Actinomycetes</taxon>
        <taxon>Pseudonocardiales</taxon>
        <taxon>Pseudonocardiaceae</taxon>
        <taxon>Lentzea</taxon>
    </lineage>
</organism>
<dbReference type="SUPFAM" id="SSF69318">
    <property type="entry name" value="Integrin alpha N-terminal domain"/>
    <property type="match status" value="1"/>
</dbReference>
<evidence type="ECO:0000256" key="1">
    <source>
        <dbReference type="ARBA" id="ARBA00022729"/>
    </source>
</evidence>
<accession>A0ABQ2HZB6</accession>
<evidence type="ECO:0000313" key="3">
    <source>
        <dbReference type="EMBL" id="GGM96052.1"/>
    </source>
</evidence>
<protein>
    <recommendedName>
        <fullName evidence="5">Repeat domain-containing protein</fullName>
    </recommendedName>
</protein>
<evidence type="ECO:0008006" key="5">
    <source>
        <dbReference type="Google" id="ProtNLM"/>
    </source>
</evidence>
<dbReference type="PANTHER" id="PTHR44103">
    <property type="entry name" value="PROPROTEIN CONVERTASE P"/>
    <property type="match status" value="1"/>
</dbReference>
<keyword evidence="4" id="KW-1185">Reference proteome</keyword>